<dbReference type="HOGENOM" id="CLU_071940_0_0_3"/>
<feature type="domain" description="Limiting CO2-inducible protein B/C beta carbonyic anhydrase" evidence="1">
    <location>
        <begin position="2"/>
        <end position="207"/>
    </location>
</feature>
<accession>B4W3H8</accession>
<dbReference type="PANTHER" id="PTHR38016">
    <property type="entry name" value="UNNAMED PRODUCT"/>
    <property type="match status" value="1"/>
</dbReference>
<proteinExistence type="predicted"/>
<dbReference type="Proteomes" id="UP000003835">
    <property type="component" value="Unassembled WGS sequence"/>
</dbReference>
<sequence length="221" mass="24662">MKKTFHCLKALGFEDENTMGLAALCRDEITDPLLNEVVKYWEKTFNCCSLAGFVMMGKTGLAAATNHVPIFDGIRRFTFLAMPHIAISRDGEIGKVYREGIHKASHACGALETIVNELESGRLNLQMDIEDLEQSIIRQKILSTINYGDKPNLVEMTKLACQIISDDVETLLHTLDSSIFKYAVMTGIQIHGPMETNWIYPYNFYVVGADLPGGKNVIEVV</sequence>
<evidence type="ECO:0000259" key="1">
    <source>
        <dbReference type="Pfam" id="PF18599"/>
    </source>
</evidence>
<evidence type="ECO:0000313" key="3">
    <source>
        <dbReference type="Proteomes" id="UP000003835"/>
    </source>
</evidence>
<keyword evidence="3" id="KW-1185">Reference proteome</keyword>
<gene>
    <name evidence="2" type="ORF">MC7420_3447</name>
</gene>
<evidence type="ECO:0000313" key="2">
    <source>
        <dbReference type="EMBL" id="EDX71332.1"/>
    </source>
</evidence>
<dbReference type="PANTHER" id="PTHR38016:SF1">
    <property type="entry name" value="LIMITING CO2-INDUCIBLE PROTEIN B_C BETA CARBONYIC ANHYDRASE DOMAIN-CONTAINING PROTEIN"/>
    <property type="match status" value="1"/>
</dbReference>
<organism evidence="2 3">
    <name type="scientific">Coleofasciculus chthonoplastes PCC 7420</name>
    <dbReference type="NCBI Taxonomy" id="118168"/>
    <lineage>
        <taxon>Bacteria</taxon>
        <taxon>Bacillati</taxon>
        <taxon>Cyanobacteriota</taxon>
        <taxon>Cyanophyceae</taxon>
        <taxon>Coleofasciculales</taxon>
        <taxon>Coleofasciculaceae</taxon>
        <taxon>Coleofasciculus</taxon>
    </lineage>
</organism>
<dbReference type="AlphaFoldDB" id="B4W3H8"/>
<dbReference type="EMBL" id="DS989874">
    <property type="protein sequence ID" value="EDX71332.1"/>
    <property type="molecule type" value="Genomic_DNA"/>
</dbReference>
<dbReference type="eggNOG" id="ENOG502Z8I9">
    <property type="taxonomic scope" value="Bacteria"/>
</dbReference>
<dbReference type="Pfam" id="PF18599">
    <property type="entry name" value="LCIB_C_CA"/>
    <property type="match status" value="1"/>
</dbReference>
<protein>
    <recommendedName>
        <fullName evidence="1">Limiting CO2-inducible protein B/C beta carbonyic anhydrase domain-containing protein</fullName>
    </recommendedName>
</protein>
<name>B4W3H8_9CYAN</name>
<reference evidence="2 3" key="1">
    <citation type="submission" date="2008-07" db="EMBL/GenBank/DDBJ databases">
        <authorList>
            <person name="Tandeau de Marsac N."/>
            <person name="Ferriera S."/>
            <person name="Johnson J."/>
            <person name="Kravitz S."/>
            <person name="Beeson K."/>
            <person name="Sutton G."/>
            <person name="Rogers Y.-H."/>
            <person name="Friedman R."/>
            <person name="Frazier M."/>
            <person name="Venter J.C."/>
        </authorList>
    </citation>
    <scope>NUCLEOTIDE SEQUENCE [LARGE SCALE GENOMIC DNA]</scope>
    <source>
        <strain evidence="2 3">PCC 7420</strain>
    </source>
</reference>
<dbReference type="InterPro" id="IPR040703">
    <property type="entry name" value="LCIB/C_CA"/>
</dbReference>